<keyword evidence="2" id="KW-1185">Reference proteome</keyword>
<dbReference type="Proteomes" id="UP000070134">
    <property type="component" value="Chromosome"/>
</dbReference>
<dbReference type="RefSeq" id="WP_066500831.1">
    <property type="nucleotide sequence ID" value="NZ_BJMO01000054.1"/>
</dbReference>
<protein>
    <submittedName>
        <fullName evidence="1">Uncharacterized protein</fullName>
    </submittedName>
</protein>
<evidence type="ECO:0000313" key="2">
    <source>
        <dbReference type="Proteomes" id="UP000070134"/>
    </source>
</evidence>
<organism evidence="1 2">
    <name type="scientific">Sinomonas atrocyanea</name>
    <dbReference type="NCBI Taxonomy" id="37927"/>
    <lineage>
        <taxon>Bacteria</taxon>
        <taxon>Bacillati</taxon>
        <taxon>Actinomycetota</taxon>
        <taxon>Actinomycetes</taxon>
        <taxon>Micrococcales</taxon>
        <taxon>Micrococcaceae</taxon>
        <taxon>Sinomonas</taxon>
    </lineage>
</organism>
<proteinExistence type="predicted"/>
<sequence length="72" mass="7739">MFHGNHAHRSLTVHVDSARELDSALSSAIGTLQQHAVAHPCCGILVTREAAGEYRVALDESVPFGITQQRCA</sequence>
<reference evidence="1 2" key="1">
    <citation type="submission" date="2016-02" db="EMBL/GenBank/DDBJ databases">
        <title>Complete genome of Sinomonas atrocyanea KCTC 3377.</title>
        <authorList>
            <person name="Kim K.M."/>
        </authorList>
    </citation>
    <scope>NUCLEOTIDE SEQUENCE [LARGE SCALE GENOMIC DNA]</scope>
    <source>
        <strain evidence="1 2">KCTC 3377</strain>
    </source>
</reference>
<gene>
    <name evidence="1" type="ORF">SA2016_3646</name>
</gene>
<dbReference type="KEGG" id="satk:SA2016_3646"/>
<dbReference type="AlphaFoldDB" id="A0A127A697"/>
<dbReference type="EMBL" id="CP014518">
    <property type="protein sequence ID" value="AMM34304.1"/>
    <property type="molecule type" value="Genomic_DNA"/>
</dbReference>
<evidence type="ECO:0000313" key="1">
    <source>
        <dbReference type="EMBL" id="AMM34304.1"/>
    </source>
</evidence>
<name>A0A127A697_9MICC</name>
<accession>A0A127A697</accession>
<dbReference type="PATRIC" id="fig|37927.3.peg.3740"/>
<dbReference type="OrthoDB" id="4951415at2"/>